<keyword evidence="1" id="KW-0472">Membrane</keyword>
<dbReference type="OrthoDB" id="5524010at2"/>
<dbReference type="Pfam" id="PF19744">
    <property type="entry name" value="DUF6232"/>
    <property type="match status" value="1"/>
</dbReference>
<keyword evidence="1" id="KW-1133">Transmembrane helix</keyword>
<reference evidence="2 3" key="1">
    <citation type="submission" date="2017-06" db="EMBL/GenBank/DDBJ databases">
        <title>Sequencing and comparative analysis of myxobacterial genomes.</title>
        <authorList>
            <person name="Rupp O."/>
            <person name="Goesmann A."/>
            <person name="Sogaard-Andersen L."/>
        </authorList>
    </citation>
    <scope>NUCLEOTIDE SEQUENCE [LARGE SCALE GENOMIC DNA]</scope>
    <source>
        <strain evidence="2 3">DSM 14697</strain>
    </source>
</reference>
<evidence type="ECO:0000313" key="2">
    <source>
        <dbReference type="EMBL" id="ATB48551.1"/>
    </source>
</evidence>
<dbReference type="EMBL" id="CP022203">
    <property type="protein sequence ID" value="ATB48551.1"/>
    <property type="molecule type" value="Genomic_DNA"/>
</dbReference>
<dbReference type="Proteomes" id="UP000217343">
    <property type="component" value="Chromosome"/>
</dbReference>
<name>A0A250JYY1_9BACT</name>
<dbReference type="KEGG" id="mmas:MYMAC_004178"/>
<dbReference type="AlphaFoldDB" id="A0A250JYY1"/>
<evidence type="ECO:0000256" key="1">
    <source>
        <dbReference type="SAM" id="Phobius"/>
    </source>
</evidence>
<sequence length="166" mass="17635">MIEPLAVSAVPATPAFPDRPVLTPPAPPSEVPLFQDAGLRVTTERVVARGRTLLLADVQRVESVRRSPRMVPVLATLGVCMSVGLPALSALSVSSGTSKGVYEAALIALVMVIFGCIARLVLAEDSYRLVLHTRAGAWRVRASKDPKSIGLLAGLIQDAVAARRRY</sequence>
<protein>
    <submittedName>
        <fullName evidence="2">Uncharacterized protein</fullName>
    </submittedName>
</protein>
<gene>
    <name evidence="2" type="ORF">MYMAC_004178</name>
</gene>
<keyword evidence="3" id="KW-1185">Reference proteome</keyword>
<evidence type="ECO:0000313" key="3">
    <source>
        <dbReference type="Proteomes" id="UP000217343"/>
    </source>
</evidence>
<keyword evidence="1" id="KW-0812">Transmembrane</keyword>
<feature type="transmembrane region" description="Helical" evidence="1">
    <location>
        <begin position="70"/>
        <end position="92"/>
    </location>
</feature>
<accession>A0A250JYY1</accession>
<organism evidence="2 3">
    <name type="scientific">Corallococcus macrosporus DSM 14697</name>
    <dbReference type="NCBI Taxonomy" id="1189310"/>
    <lineage>
        <taxon>Bacteria</taxon>
        <taxon>Pseudomonadati</taxon>
        <taxon>Myxococcota</taxon>
        <taxon>Myxococcia</taxon>
        <taxon>Myxococcales</taxon>
        <taxon>Cystobacterineae</taxon>
        <taxon>Myxococcaceae</taxon>
        <taxon>Corallococcus</taxon>
    </lineage>
</organism>
<dbReference type="RefSeq" id="WP_095959384.1">
    <property type="nucleotide sequence ID" value="NZ_CP022203.1"/>
</dbReference>
<feature type="transmembrane region" description="Helical" evidence="1">
    <location>
        <begin position="104"/>
        <end position="122"/>
    </location>
</feature>
<proteinExistence type="predicted"/>
<dbReference type="InterPro" id="IPR045629">
    <property type="entry name" value="DUF6232"/>
</dbReference>